<organism evidence="4 5">
    <name type="scientific">Paracoccus alkanivorans</name>
    <dbReference type="NCBI Taxonomy" id="2116655"/>
    <lineage>
        <taxon>Bacteria</taxon>
        <taxon>Pseudomonadati</taxon>
        <taxon>Pseudomonadota</taxon>
        <taxon>Alphaproteobacteria</taxon>
        <taxon>Rhodobacterales</taxon>
        <taxon>Paracoccaceae</taxon>
        <taxon>Paracoccus</taxon>
    </lineage>
</organism>
<dbReference type="PANTHER" id="PTHR30349">
    <property type="entry name" value="PHAGE INTEGRASE-RELATED"/>
    <property type="match status" value="1"/>
</dbReference>
<evidence type="ECO:0000256" key="2">
    <source>
        <dbReference type="ARBA" id="ARBA00023172"/>
    </source>
</evidence>
<dbReference type="InterPro" id="IPR050090">
    <property type="entry name" value="Tyrosine_recombinase_XerCD"/>
</dbReference>
<dbReference type="GO" id="GO:0006310">
    <property type="term" value="P:DNA recombination"/>
    <property type="evidence" value="ECO:0007669"/>
    <property type="project" value="UniProtKB-KW"/>
</dbReference>
<protein>
    <submittedName>
        <fullName evidence="4">Site-specific integrase</fullName>
    </submittedName>
</protein>
<sequence length="421" mass="47553">MKLKYVFILGDVAINEGASREFSGCPFVLMPSGYPEKINEYLQELWIGSWCAGIATPLDSASGAPFGFGRRYRPLPSSVRETANRLVNYLHWCADHKMHHGKGVLDPISVSEKDIARLGDQMEAGLWSSDHKSLSPTTIGQRQLAIIHFLQWASARGYAPKAEFTSTLAARKIATSNGGSCTTLQHRLLVVRRAQPREVRFPTEAEVKSAMAAVTDSALQIGMRLVFFCGLRADEVCRLTVADVIDEKVSAGGQRFIRVLGKGRKRRSVEIDTDLLNHILDYIEFERPIRLHRRGTKGDALLINEHTGRRFQYRAFWQGFRKCKRDVSPHLGRHWYAVMYLLRAWRREEVKAERKGVAIATDMMHSLLSIDLIRLQQNLGHAYLSTTERYLVALDQFIDKADLAMSFQDMIDGQYLGGLNG</sequence>
<dbReference type="Pfam" id="PF00589">
    <property type="entry name" value="Phage_integrase"/>
    <property type="match status" value="1"/>
</dbReference>
<comment type="caution">
    <text evidence="4">The sequence shown here is derived from an EMBL/GenBank/DDBJ whole genome shotgun (WGS) entry which is preliminary data.</text>
</comment>
<dbReference type="EMBL" id="QOKZ01000008">
    <property type="protein sequence ID" value="RMC32860.1"/>
    <property type="molecule type" value="Genomic_DNA"/>
</dbReference>
<reference evidence="4 5" key="1">
    <citation type="submission" date="2018-07" db="EMBL/GenBank/DDBJ databases">
        <authorList>
            <person name="Zhang Y."/>
            <person name="Wang L."/>
            <person name="Ma S."/>
        </authorList>
    </citation>
    <scope>NUCLEOTIDE SEQUENCE [LARGE SCALE GENOMIC DNA]</scope>
    <source>
        <strain evidence="4 5">4-2</strain>
    </source>
</reference>
<dbReference type="PROSITE" id="PS51898">
    <property type="entry name" value="TYR_RECOMBINASE"/>
    <property type="match status" value="1"/>
</dbReference>
<keyword evidence="2" id="KW-0233">DNA recombination</keyword>
<dbReference type="GO" id="GO:0015074">
    <property type="term" value="P:DNA integration"/>
    <property type="evidence" value="ECO:0007669"/>
    <property type="project" value="UniProtKB-KW"/>
</dbReference>
<dbReference type="AlphaFoldDB" id="A0A3M0MB88"/>
<dbReference type="PANTHER" id="PTHR30349:SF64">
    <property type="entry name" value="PROPHAGE INTEGRASE INTD-RELATED"/>
    <property type="match status" value="1"/>
</dbReference>
<dbReference type="GO" id="GO:0003677">
    <property type="term" value="F:DNA binding"/>
    <property type="evidence" value="ECO:0007669"/>
    <property type="project" value="InterPro"/>
</dbReference>
<accession>A0A3M0MB88</accession>
<dbReference type="InterPro" id="IPR002104">
    <property type="entry name" value="Integrase_catalytic"/>
</dbReference>
<gene>
    <name evidence="4" type="ORF">C9E81_17620</name>
</gene>
<keyword evidence="1" id="KW-0229">DNA integration</keyword>
<dbReference type="RefSeq" id="WP_122113670.1">
    <property type="nucleotide sequence ID" value="NZ_QOKZ01000008.1"/>
</dbReference>
<evidence type="ECO:0000256" key="1">
    <source>
        <dbReference type="ARBA" id="ARBA00022908"/>
    </source>
</evidence>
<proteinExistence type="predicted"/>
<dbReference type="SUPFAM" id="SSF56349">
    <property type="entry name" value="DNA breaking-rejoining enzymes"/>
    <property type="match status" value="1"/>
</dbReference>
<dbReference type="CDD" id="cd00397">
    <property type="entry name" value="DNA_BRE_C"/>
    <property type="match status" value="1"/>
</dbReference>
<evidence type="ECO:0000313" key="4">
    <source>
        <dbReference type="EMBL" id="RMC32860.1"/>
    </source>
</evidence>
<keyword evidence="5" id="KW-1185">Reference proteome</keyword>
<evidence type="ECO:0000259" key="3">
    <source>
        <dbReference type="PROSITE" id="PS51898"/>
    </source>
</evidence>
<dbReference type="InterPro" id="IPR013762">
    <property type="entry name" value="Integrase-like_cat_sf"/>
</dbReference>
<dbReference type="InterPro" id="IPR011010">
    <property type="entry name" value="DNA_brk_join_enz"/>
</dbReference>
<feature type="domain" description="Tyr recombinase" evidence="3">
    <location>
        <begin position="197"/>
        <end position="405"/>
    </location>
</feature>
<dbReference type="Gene3D" id="1.10.443.10">
    <property type="entry name" value="Intergrase catalytic core"/>
    <property type="match status" value="1"/>
</dbReference>
<name>A0A3M0MB88_9RHOB</name>
<evidence type="ECO:0000313" key="5">
    <source>
        <dbReference type="Proteomes" id="UP000273516"/>
    </source>
</evidence>
<dbReference type="OrthoDB" id="67979at2"/>
<dbReference type="Proteomes" id="UP000273516">
    <property type="component" value="Unassembled WGS sequence"/>
</dbReference>